<dbReference type="Proteomes" id="UP000749646">
    <property type="component" value="Unassembled WGS sequence"/>
</dbReference>
<proteinExistence type="predicted"/>
<evidence type="ECO:0000313" key="2">
    <source>
        <dbReference type="Proteomes" id="UP000749646"/>
    </source>
</evidence>
<evidence type="ECO:0000313" key="1">
    <source>
        <dbReference type="EMBL" id="KAF9999355.1"/>
    </source>
</evidence>
<protein>
    <submittedName>
        <fullName evidence="1">Uncharacterized protein</fullName>
    </submittedName>
</protein>
<comment type="caution">
    <text evidence="1">The sequence shown here is derived from an EMBL/GenBank/DDBJ whole genome shotgun (WGS) entry which is preliminary data.</text>
</comment>
<organism evidence="1 2">
    <name type="scientific">Modicella reniformis</name>
    <dbReference type="NCBI Taxonomy" id="1440133"/>
    <lineage>
        <taxon>Eukaryota</taxon>
        <taxon>Fungi</taxon>
        <taxon>Fungi incertae sedis</taxon>
        <taxon>Mucoromycota</taxon>
        <taxon>Mortierellomycotina</taxon>
        <taxon>Mortierellomycetes</taxon>
        <taxon>Mortierellales</taxon>
        <taxon>Mortierellaceae</taxon>
        <taxon>Modicella</taxon>
    </lineage>
</organism>
<dbReference type="EMBL" id="JAAAHW010000749">
    <property type="protein sequence ID" value="KAF9999355.1"/>
    <property type="molecule type" value="Genomic_DNA"/>
</dbReference>
<gene>
    <name evidence="1" type="ORF">BGZ65_005261</name>
</gene>
<accession>A0A9P6STG2</accession>
<dbReference type="AlphaFoldDB" id="A0A9P6STG2"/>
<name>A0A9P6STG2_9FUNG</name>
<sequence>MDYADHEGEGQQFSRDNFVSYHDVYNIWRTIITKAMRKDEDPVLSAIKWMERIRVDGGFTYYDENDRIYLYEKDKAKARELITRFRAKCQNQEPFLLFLNNNYFGDEDIDEATLEMAQKNWMVCYRQEVSCSGIDTNNYIES</sequence>
<dbReference type="OrthoDB" id="2438936at2759"/>
<keyword evidence="2" id="KW-1185">Reference proteome</keyword>
<reference evidence="1" key="1">
    <citation type="journal article" date="2020" name="Fungal Divers.">
        <title>Resolving the Mortierellaceae phylogeny through synthesis of multi-gene phylogenetics and phylogenomics.</title>
        <authorList>
            <person name="Vandepol N."/>
            <person name="Liber J."/>
            <person name="Desiro A."/>
            <person name="Na H."/>
            <person name="Kennedy M."/>
            <person name="Barry K."/>
            <person name="Grigoriev I.V."/>
            <person name="Miller A.N."/>
            <person name="O'Donnell K."/>
            <person name="Stajich J.E."/>
            <person name="Bonito G."/>
        </authorList>
    </citation>
    <scope>NUCLEOTIDE SEQUENCE</scope>
    <source>
        <strain evidence="1">MES-2147</strain>
    </source>
</reference>